<dbReference type="Proteomes" id="UP000325313">
    <property type="component" value="Unassembled WGS sequence"/>
</dbReference>
<gene>
    <name evidence="1" type="ORF">PGTUg99_003107</name>
</gene>
<dbReference type="AlphaFoldDB" id="A0A5B0QZZ7"/>
<protein>
    <submittedName>
        <fullName evidence="1">Uncharacterized protein</fullName>
    </submittedName>
</protein>
<name>A0A5B0QZZ7_PUCGR</name>
<accession>A0A5B0QZZ7</accession>
<proteinExistence type="predicted"/>
<reference evidence="1 2" key="1">
    <citation type="submission" date="2019-05" db="EMBL/GenBank/DDBJ databases">
        <title>Emergence of the Ug99 lineage of the wheat stem rust pathogen through somatic hybridization.</title>
        <authorList>
            <person name="Li F."/>
            <person name="Upadhyaya N.M."/>
            <person name="Sperschneider J."/>
            <person name="Matny O."/>
            <person name="Nguyen-Phuc H."/>
            <person name="Mago R."/>
            <person name="Raley C."/>
            <person name="Miller M.E."/>
            <person name="Silverstein K.A.T."/>
            <person name="Henningsen E."/>
            <person name="Hirsch C.D."/>
            <person name="Visser B."/>
            <person name="Pretorius Z.A."/>
            <person name="Steffenson B.J."/>
            <person name="Schwessinger B."/>
            <person name="Dodds P.N."/>
            <person name="Figueroa M."/>
        </authorList>
    </citation>
    <scope>NUCLEOTIDE SEQUENCE [LARGE SCALE GENOMIC DNA]</scope>
    <source>
        <strain evidence="1 2">Ug99</strain>
    </source>
</reference>
<organism evidence="1 2">
    <name type="scientific">Puccinia graminis f. sp. tritici</name>
    <dbReference type="NCBI Taxonomy" id="56615"/>
    <lineage>
        <taxon>Eukaryota</taxon>
        <taxon>Fungi</taxon>
        <taxon>Dikarya</taxon>
        <taxon>Basidiomycota</taxon>
        <taxon>Pucciniomycotina</taxon>
        <taxon>Pucciniomycetes</taxon>
        <taxon>Pucciniales</taxon>
        <taxon>Pucciniaceae</taxon>
        <taxon>Puccinia</taxon>
    </lineage>
</organism>
<sequence>MFSPLICSNIRSLTCSAWSLTPFTGGQPYPRRIYPSTLYLFPPGSSTSGVPTVA</sequence>
<dbReference type="EMBL" id="VDEP01000253">
    <property type="protein sequence ID" value="KAA1118365.1"/>
    <property type="molecule type" value="Genomic_DNA"/>
</dbReference>
<comment type="caution">
    <text evidence="1">The sequence shown here is derived from an EMBL/GenBank/DDBJ whole genome shotgun (WGS) entry which is preliminary data.</text>
</comment>
<evidence type="ECO:0000313" key="2">
    <source>
        <dbReference type="Proteomes" id="UP000325313"/>
    </source>
</evidence>
<evidence type="ECO:0000313" key="1">
    <source>
        <dbReference type="EMBL" id="KAA1118365.1"/>
    </source>
</evidence>